<evidence type="ECO:0000256" key="3">
    <source>
        <dbReference type="ARBA" id="ARBA00022692"/>
    </source>
</evidence>
<sequence length="668" mass="76129">MSLIQRIRAAALPCISEEKSLEEKGGASEHSTDIDDVSGINRLFTGNPITQLGKRMQLLHMVGITMVPISILLALVGTIFFLRLNEFLKAQDIRRILRFSVEVSELVDNLQKERDFSAIYSSSIGVATKTYLVERYPTTDAAIQSLTDWEASNDNTLTYFQSKEKFQNYLNRHRYELDSNHPTEKDEVKFYSEIIQIFMKWFYDAITETSSGTVWKLLVALQETMEAKEKFGIERAFGSIYYINGGFQNREDYLVFAESQDVANATLYAARQFSADVEGVYQESVTVEQQRLFEVVIRQYQYEIRFNPFPKNMTGSVQLAKYWSDNMTLYVDVILSIQNTLTQRIYDDLLVTEQTDQLILTVLGVVVVFVVIMCPGILNAVYTLTSQIQAYSDTLAERTKALHTEKKRTEILLYQMLPKSVAEKLKQNESVSAEHFSDVTVFFSDVEDFTCISARSSPIQVVNMLDNLYTRFDRCIQLFDVYKVETIGDAYMVASGLPQPNGNRHSYEIAMMALDLLELINTLEIPHMPGTNFRMRIGINTGPVVAGTVGTKMPRYCLFGETVITASQMEQTSIAGRIQVSQATYQALSEQSQFLLVPRNNVPSHIQLPSKTYWLKHRRLGRNSDSELDSSDSEDGNDELEELNDKRTKIAKELAKEREANDQIMTDF</sequence>
<proteinExistence type="predicted"/>
<evidence type="ECO:0000313" key="13">
    <source>
        <dbReference type="EMBL" id="ELU18528.1"/>
    </source>
</evidence>
<dbReference type="EC" id="4.6.1.2" evidence="2"/>
<dbReference type="Pfam" id="PF07701">
    <property type="entry name" value="HNOBA"/>
    <property type="match status" value="1"/>
</dbReference>
<evidence type="ECO:0000256" key="10">
    <source>
        <dbReference type="SAM" id="MobiDB-lite"/>
    </source>
</evidence>
<dbReference type="InterPro" id="IPR050401">
    <property type="entry name" value="Cyclic_nucleotide_synthase"/>
</dbReference>
<evidence type="ECO:0000313" key="15">
    <source>
        <dbReference type="Proteomes" id="UP000014760"/>
    </source>
</evidence>
<evidence type="ECO:0000256" key="6">
    <source>
        <dbReference type="ARBA" id="ARBA00022989"/>
    </source>
</evidence>
<keyword evidence="3 11" id="KW-0812">Transmembrane</keyword>
<dbReference type="GO" id="GO:0001653">
    <property type="term" value="F:peptide receptor activity"/>
    <property type="evidence" value="ECO:0007669"/>
    <property type="project" value="TreeGrafter"/>
</dbReference>
<evidence type="ECO:0000256" key="8">
    <source>
        <dbReference type="ARBA" id="ARBA00023239"/>
    </source>
</evidence>
<dbReference type="PROSITE" id="PS50125">
    <property type="entry name" value="GUANYLATE_CYCLASE_2"/>
    <property type="match status" value="1"/>
</dbReference>
<reference evidence="15" key="1">
    <citation type="submission" date="2012-12" db="EMBL/GenBank/DDBJ databases">
        <authorList>
            <person name="Hellsten U."/>
            <person name="Grimwood J."/>
            <person name="Chapman J.A."/>
            <person name="Shapiro H."/>
            <person name="Aerts A."/>
            <person name="Otillar R.P."/>
            <person name="Terry A.Y."/>
            <person name="Boore J.L."/>
            <person name="Simakov O."/>
            <person name="Marletaz F."/>
            <person name="Cho S.-J."/>
            <person name="Edsinger-Gonzales E."/>
            <person name="Havlak P."/>
            <person name="Kuo D.-H."/>
            <person name="Larsson T."/>
            <person name="Lv J."/>
            <person name="Arendt D."/>
            <person name="Savage R."/>
            <person name="Osoegawa K."/>
            <person name="de Jong P."/>
            <person name="Lindberg D.R."/>
            <person name="Seaver E.C."/>
            <person name="Weisblat D.A."/>
            <person name="Putnam N.H."/>
            <person name="Grigoriev I.V."/>
            <person name="Rokhsar D.S."/>
        </authorList>
    </citation>
    <scope>NUCLEOTIDE SEQUENCE</scope>
    <source>
        <strain evidence="15">I ESC-2004</strain>
    </source>
</reference>
<feature type="compositionally biased region" description="Acidic residues" evidence="10">
    <location>
        <begin position="626"/>
        <end position="642"/>
    </location>
</feature>
<dbReference type="EMBL" id="KB291874">
    <property type="protein sequence ID" value="ELU18528.1"/>
    <property type="molecule type" value="Genomic_DNA"/>
</dbReference>
<dbReference type="CDD" id="cd07302">
    <property type="entry name" value="CHD"/>
    <property type="match status" value="1"/>
</dbReference>
<feature type="domain" description="Guanylate cyclase" evidence="12">
    <location>
        <begin position="440"/>
        <end position="570"/>
    </location>
</feature>
<dbReference type="FunCoup" id="R7VI49">
    <property type="interactions" value="4"/>
</dbReference>
<dbReference type="GO" id="GO:0005886">
    <property type="term" value="C:plasma membrane"/>
    <property type="evidence" value="ECO:0007669"/>
    <property type="project" value="TreeGrafter"/>
</dbReference>
<dbReference type="OrthoDB" id="1890790at2759"/>
<evidence type="ECO:0000256" key="5">
    <source>
        <dbReference type="ARBA" id="ARBA00022741"/>
    </source>
</evidence>
<evidence type="ECO:0000256" key="2">
    <source>
        <dbReference type="ARBA" id="ARBA00012202"/>
    </source>
</evidence>
<accession>R7VI49</accession>
<evidence type="ECO:0000256" key="1">
    <source>
        <dbReference type="ARBA" id="ARBA00004479"/>
    </source>
</evidence>
<organism evidence="13">
    <name type="scientific">Capitella teleta</name>
    <name type="common">Polychaete worm</name>
    <dbReference type="NCBI Taxonomy" id="283909"/>
    <lineage>
        <taxon>Eukaryota</taxon>
        <taxon>Metazoa</taxon>
        <taxon>Spiralia</taxon>
        <taxon>Lophotrochozoa</taxon>
        <taxon>Annelida</taxon>
        <taxon>Polychaeta</taxon>
        <taxon>Sedentaria</taxon>
        <taxon>Scolecida</taxon>
        <taxon>Capitellidae</taxon>
        <taxon>Capitella</taxon>
    </lineage>
</organism>
<dbReference type="EMBL" id="AMQN01003781">
    <property type="status" value="NOT_ANNOTATED_CDS"/>
    <property type="molecule type" value="Genomic_DNA"/>
</dbReference>
<dbReference type="SMART" id="SM00044">
    <property type="entry name" value="CYCc"/>
    <property type="match status" value="1"/>
</dbReference>
<keyword evidence="4" id="KW-0732">Signal</keyword>
<evidence type="ECO:0000256" key="11">
    <source>
        <dbReference type="SAM" id="Phobius"/>
    </source>
</evidence>
<keyword evidence="5" id="KW-0547">Nucleotide-binding</keyword>
<dbReference type="Gene3D" id="6.10.250.780">
    <property type="match status" value="1"/>
</dbReference>
<dbReference type="Proteomes" id="UP000014760">
    <property type="component" value="Unassembled WGS sequence"/>
</dbReference>
<dbReference type="PANTHER" id="PTHR11920">
    <property type="entry name" value="GUANYLYL CYCLASE"/>
    <property type="match status" value="1"/>
</dbReference>
<comment type="subcellular location">
    <subcellularLocation>
        <location evidence="1">Membrane</location>
        <topology evidence="1">Single-pass type I membrane protein</topology>
    </subcellularLocation>
</comment>
<dbReference type="OMA" id="MTINICI"/>
<dbReference type="GO" id="GO:0000166">
    <property type="term" value="F:nucleotide binding"/>
    <property type="evidence" value="ECO:0007669"/>
    <property type="project" value="UniProtKB-KW"/>
</dbReference>
<dbReference type="InterPro" id="IPR001054">
    <property type="entry name" value="A/G_cyclase"/>
</dbReference>
<evidence type="ECO:0000259" key="12">
    <source>
        <dbReference type="PROSITE" id="PS50125"/>
    </source>
</evidence>
<dbReference type="FunFam" id="3.30.70.1230:FF:000030">
    <property type="entry name" value="Si:ch211-215j19.12"/>
    <property type="match status" value="1"/>
</dbReference>
<feature type="transmembrane region" description="Helical" evidence="11">
    <location>
        <begin position="58"/>
        <end position="82"/>
    </location>
</feature>
<gene>
    <name evidence="13" type="ORF">CAPTEDRAFT_219852</name>
</gene>
<dbReference type="InterPro" id="IPR011645">
    <property type="entry name" value="HNOB_dom_associated"/>
</dbReference>
<dbReference type="InterPro" id="IPR029787">
    <property type="entry name" value="Nucleotide_cyclase"/>
</dbReference>
<evidence type="ECO:0000256" key="4">
    <source>
        <dbReference type="ARBA" id="ARBA00022729"/>
    </source>
</evidence>
<reference evidence="14" key="3">
    <citation type="submission" date="2015-06" db="UniProtKB">
        <authorList>
            <consortium name="EnsemblMetazoa"/>
        </authorList>
    </citation>
    <scope>IDENTIFICATION</scope>
</reference>
<evidence type="ECO:0000256" key="7">
    <source>
        <dbReference type="ARBA" id="ARBA00023136"/>
    </source>
</evidence>
<dbReference type="GO" id="GO:0007168">
    <property type="term" value="P:receptor guanylyl cyclase signaling pathway"/>
    <property type="evidence" value="ECO:0007669"/>
    <property type="project" value="TreeGrafter"/>
</dbReference>
<dbReference type="EnsemblMetazoa" id="CapteT219852">
    <property type="protein sequence ID" value="CapteP219852"/>
    <property type="gene ID" value="CapteG219852"/>
</dbReference>
<dbReference type="HOGENOM" id="CLU_016632_0_0_1"/>
<dbReference type="GO" id="GO:0035556">
    <property type="term" value="P:intracellular signal transduction"/>
    <property type="evidence" value="ECO:0007669"/>
    <property type="project" value="InterPro"/>
</dbReference>
<dbReference type="GO" id="GO:0004016">
    <property type="term" value="F:adenylate cyclase activity"/>
    <property type="evidence" value="ECO:0007669"/>
    <property type="project" value="TreeGrafter"/>
</dbReference>
<dbReference type="Gene3D" id="3.30.70.1230">
    <property type="entry name" value="Nucleotide cyclase"/>
    <property type="match status" value="1"/>
</dbReference>
<keyword evidence="6 11" id="KW-1133">Transmembrane helix</keyword>
<dbReference type="STRING" id="283909.R7VI49"/>
<dbReference type="AlphaFoldDB" id="R7VI49"/>
<evidence type="ECO:0000313" key="14">
    <source>
        <dbReference type="EnsemblMetazoa" id="CapteP219852"/>
    </source>
</evidence>
<feature type="region of interest" description="Disordered" evidence="10">
    <location>
        <begin position="623"/>
        <end position="646"/>
    </location>
</feature>
<dbReference type="PANTHER" id="PTHR11920:SF501">
    <property type="entry name" value="GUANYLATE CYCLASE 32E"/>
    <property type="match status" value="1"/>
</dbReference>
<dbReference type="SUPFAM" id="SSF55073">
    <property type="entry name" value="Nucleotide cyclase"/>
    <property type="match status" value="1"/>
</dbReference>
<protein>
    <recommendedName>
        <fullName evidence="2">guanylate cyclase</fullName>
        <ecNumber evidence="2">4.6.1.2</ecNumber>
    </recommendedName>
</protein>
<keyword evidence="9" id="KW-0141">cGMP biosynthesis</keyword>
<keyword evidence="7 11" id="KW-0472">Membrane</keyword>
<dbReference type="Pfam" id="PF08376">
    <property type="entry name" value="NIT"/>
    <property type="match status" value="1"/>
</dbReference>
<name>R7VI49_CAPTE</name>
<keyword evidence="15" id="KW-1185">Reference proteome</keyword>
<keyword evidence="8" id="KW-0456">Lyase</keyword>
<feature type="transmembrane region" description="Helical" evidence="11">
    <location>
        <begin position="358"/>
        <end position="382"/>
    </location>
</feature>
<dbReference type="Pfam" id="PF00211">
    <property type="entry name" value="Guanylate_cyc"/>
    <property type="match status" value="1"/>
</dbReference>
<evidence type="ECO:0000256" key="9">
    <source>
        <dbReference type="ARBA" id="ARBA00023293"/>
    </source>
</evidence>
<dbReference type="GO" id="GO:0004383">
    <property type="term" value="F:guanylate cyclase activity"/>
    <property type="evidence" value="ECO:0007669"/>
    <property type="project" value="UniProtKB-EC"/>
</dbReference>
<reference evidence="13 15" key="2">
    <citation type="journal article" date="2013" name="Nature">
        <title>Insights into bilaterian evolution from three spiralian genomes.</title>
        <authorList>
            <person name="Simakov O."/>
            <person name="Marletaz F."/>
            <person name="Cho S.J."/>
            <person name="Edsinger-Gonzales E."/>
            <person name="Havlak P."/>
            <person name="Hellsten U."/>
            <person name="Kuo D.H."/>
            <person name="Larsson T."/>
            <person name="Lv J."/>
            <person name="Arendt D."/>
            <person name="Savage R."/>
            <person name="Osoegawa K."/>
            <person name="de Jong P."/>
            <person name="Grimwood J."/>
            <person name="Chapman J.A."/>
            <person name="Shapiro H."/>
            <person name="Aerts A."/>
            <person name="Otillar R.P."/>
            <person name="Terry A.Y."/>
            <person name="Boore J.L."/>
            <person name="Grigoriev I.V."/>
            <person name="Lindberg D.R."/>
            <person name="Seaver E.C."/>
            <person name="Weisblat D.A."/>
            <person name="Putnam N.H."/>
            <person name="Rokhsar D.S."/>
        </authorList>
    </citation>
    <scope>NUCLEOTIDE SEQUENCE</scope>
    <source>
        <strain evidence="13 15">I ESC-2004</strain>
    </source>
</reference>
<dbReference type="InterPro" id="IPR013587">
    <property type="entry name" value="Nitrate/nitrite_sensing"/>
</dbReference>